<dbReference type="SMART" id="SM00530">
    <property type="entry name" value="HTH_XRE"/>
    <property type="match status" value="2"/>
</dbReference>
<organism evidence="3">
    <name type="scientific">bioreactor metagenome</name>
    <dbReference type="NCBI Taxonomy" id="1076179"/>
    <lineage>
        <taxon>unclassified sequences</taxon>
        <taxon>metagenomes</taxon>
        <taxon>ecological metagenomes</taxon>
    </lineage>
</organism>
<feature type="domain" description="HTH cro/C1-type" evidence="2">
    <location>
        <begin position="27"/>
        <end position="81"/>
    </location>
</feature>
<protein>
    <recommendedName>
        <fullName evidence="2">HTH cro/C1-type domain-containing protein</fullName>
    </recommendedName>
</protein>
<dbReference type="InterPro" id="IPR010982">
    <property type="entry name" value="Lambda_DNA-bd_dom_sf"/>
</dbReference>
<dbReference type="GO" id="GO:0003677">
    <property type="term" value="F:DNA binding"/>
    <property type="evidence" value="ECO:0007669"/>
    <property type="project" value="UniProtKB-KW"/>
</dbReference>
<dbReference type="InterPro" id="IPR001387">
    <property type="entry name" value="Cro/C1-type_HTH"/>
</dbReference>
<dbReference type="InterPro" id="IPR050807">
    <property type="entry name" value="TransReg_Diox_bact_type"/>
</dbReference>
<proteinExistence type="predicted"/>
<dbReference type="GO" id="GO:0003700">
    <property type="term" value="F:DNA-binding transcription factor activity"/>
    <property type="evidence" value="ECO:0007669"/>
    <property type="project" value="TreeGrafter"/>
</dbReference>
<feature type="domain" description="HTH cro/C1-type" evidence="2">
    <location>
        <begin position="108"/>
        <end position="162"/>
    </location>
</feature>
<evidence type="ECO:0000256" key="1">
    <source>
        <dbReference type="ARBA" id="ARBA00023125"/>
    </source>
</evidence>
<gene>
    <name evidence="3" type="ORF">SDC9_77394</name>
</gene>
<dbReference type="CDD" id="cd00093">
    <property type="entry name" value="HTH_XRE"/>
    <property type="match status" value="2"/>
</dbReference>
<dbReference type="Pfam" id="PF01381">
    <property type="entry name" value="HTH_3"/>
    <property type="match status" value="2"/>
</dbReference>
<dbReference type="AlphaFoldDB" id="A0A644YXY8"/>
<dbReference type="SUPFAM" id="SSF47413">
    <property type="entry name" value="lambda repressor-like DNA-binding domains"/>
    <property type="match status" value="2"/>
</dbReference>
<accession>A0A644YXY8</accession>
<evidence type="ECO:0000313" key="3">
    <source>
        <dbReference type="EMBL" id="MPM30844.1"/>
    </source>
</evidence>
<comment type="caution">
    <text evidence="3">The sequence shown here is derived from an EMBL/GenBank/DDBJ whole genome shotgun (WGS) entry which is preliminary data.</text>
</comment>
<keyword evidence="1" id="KW-0238">DNA-binding</keyword>
<name>A0A644YXY8_9ZZZZ</name>
<dbReference type="GO" id="GO:0005829">
    <property type="term" value="C:cytosol"/>
    <property type="evidence" value="ECO:0007669"/>
    <property type="project" value="TreeGrafter"/>
</dbReference>
<dbReference type="Gene3D" id="1.10.260.40">
    <property type="entry name" value="lambda repressor-like DNA-binding domains"/>
    <property type="match status" value="2"/>
</dbReference>
<evidence type="ECO:0000259" key="2">
    <source>
        <dbReference type="PROSITE" id="PS50943"/>
    </source>
</evidence>
<dbReference type="PANTHER" id="PTHR46797:SF1">
    <property type="entry name" value="METHYLPHOSPHONATE SYNTHASE"/>
    <property type="match status" value="1"/>
</dbReference>
<dbReference type="PROSITE" id="PS50943">
    <property type="entry name" value="HTH_CROC1"/>
    <property type="match status" value="2"/>
</dbReference>
<reference evidence="3" key="1">
    <citation type="submission" date="2019-08" db="EMBL/GenBank/DDBJ databases">
        <authorList>
            <person name="Kucharzyk K."/>
            <person name="Murdoch R.W."/>
            <person name="Higgins S."/>
            <person name="Loffler F."/>
        </authorList>
    </citation>
    <scope>NUCLEOTIDE SEQUENCE</scope>
</reference>
<dbReference type="EMBL" id="VSSQ01005906">
    <property type="protein sequence ID" value="MPM30844.1"/>
    <property type="molecule type" value="Genomic_DNA"/>
</dbReference>
<dbReference type="PANTHER" id="PTHR46797">
    <property type="entry name" value="HTH-TYPE TRANSCRIPTIONAL REGULATOR"/>
    <property type="match status" value="1"/>
</dbReference>
<sequence>MSIEKYVEGTGSNILMQDTDESVGKKLVFLRKKLNLSKSAFAQKIGYSVVHLYRIETGEGMPTQEMIDTIVKVFHLDPRWPSPEVGKNPFLDAPSDVEDLSGPAGNRLVQWRKENGILQKDLAARTGISLANLVEVEFGRRKMSARFAKKIEDACDVSASWLLYGDEQSKENPCGDKMIEFLRKTPEARKIVWEMMEREND</sequence>